<keyword evidence="1" id="KW-0812">Transmembrane</keyword>
<accession>A0ABR9CMX2</accession>
<evidence type="ECO:0000313" key="3">
    <source>
        <dbReference type="Proteomes" id="UP000632063"/>
    </source>
</evidence>
<feature type="transmembrane region" description="Helical" evidence="1">
    <location>
        <begin position="12"/>
        <end position="36"/>
    </location>
</feature>
<keyword evidence="2" id="KW-0648">Protein biosynthesis</keyword>
<dbReference type="EMBL" id="JACYXI010000006">
    <property type="protein sequence ID" value="MBD8891999.1"/>
    <property type="molecule type" value="Genomic_DNA"/>
</dbReference>
<reference evidence="2 3" key="2">
    <citation type="journal article" date="2021" name="Int. J. Syst. Evol. Microbiol.">
        <title>Roseibium litorale sp. nov., isolated from a tidal flat sediment and proposal for the reclassification of Labrenzia polysiphoniae as Roseibium polysiphoniae comb. nov.</title>
        <authorList>
            <person name="Liu Y."/>
            <person name="Pei T."/>
            <person name="Du J."/>
            <person name="Chao M."/>
            <person name="Deng M.R."/>
            <person name="Zhu H."/>
        </authorList>
    </citation>
    <scope>NUCLEOTIDE SEQUENCE [LARGE SCALE GENOMIC DNA]</scope>
    <source>
        <strain evidence="2 3">4C16A</strain>
    </source>
</reference>
<comment type="caution">
    <text evidence="2">The sequence shown here is derived from an EMBL/GenBank/DDBJ whole genome shotgun (WGS) entry which is preliminary data.</text>
</comment>
<dbReference type="Proteomes" id="UP000632063">
    <property type="component" value="Unassembled WGS sequence"/>
</dbReference>
<organism evidence="2 3">
    <name type="scientific">Roseibium litorale</name>
    <dbReference type="NCBI Taxonomy" id="2803841"/>
    <lineage>
        <taxon>Bacteria</taxon>
        <taxon>Pseudomonadati</taxon>
        <taxon>Pseudomonadota</taxon>
        <taxon>Alphaproteobacteria</taxon>
        <taxon>Hyphomicrobiales</taxon>
        <taxon>Stappiaceae</taxon>
        <taxon>Roseibium</taxon>
    </lineage>
</organism>
<keyword evidence="1" id="KW-1133">Transmembrane helix</keyword>
<name>A0ABR9CMX2_9HYPH</name>
<keyword evidence="2" id="KW-0396">Initiation factor</keyword>
<feature type="transmembrane region" description="Helical" evidence="1">
    <location>
        <begin position="114"/>
        <end position="131"/>
    </location>
</feature>
<protein>
    <submittedName>
        <fullName evidence="2">Translation initiation factor IF-3</fullName>
    </submittedName>
</protein>
<keyword evidence="1" id="KW-0472">Membrane</keyword>
<proteinExistence type="predicted"/>
<dbReference type="GO" id="GO:0003743">
    <property type="term" value="F:translation initiation factor activity"/>
    <property type="evidence" value="ECO:0007669"/>
    <property type="project" value="UniProtKB-KW"/>
</dbReference>
<keyword evidence="3" id="KW-1185">Reference proteome</keyword>
<reference evidence="3" key="1">
    <citation type="submission" date="2020-09" db="EMBL/GenBank/DDBJ databases">
        <title>The genome sequence of strain Labrenzia suaedae 4C16A.</title>
        <authorList>
            <person name="Liu Y."/>
        </authorList>
    </citation>
    <scope>NUCLEOTIDE SEQUENCE [LARGE SCALE GENOMIC DNA]</scope>
    <source>
        <strain evidence="3">4C16A</strain>
    </source>
</reference>
<evidence type="ECO:0000313" key="2">
    <source>
        <dbReference type="EMBL" id="MBD8891999.1"/>
    </source>
</evidence>
<feature type="transmembrane region" description="Helical" evidence="1">
    <location>
        <begin position="84"/>
        <end position="102"/>
    </location>
</feature>
<sequence>MTAVNGSKLIWQLIRISIGFCAAVLTAGLFLAWGYFRAGDPSMDPVGFAAMTGSGLVTASVLGGLAGAPVFCAILAAELLSVRSVIFHAGGAGLIAFGLWSLGASAEYGLRPGTTVVLAAGFMAGLVYWIIAGRSSGCWRQTPGPVA</sequence>
<feature type="transmembrane region" description="Helical" evidence="1">
    <location>
        <begin position="56"/>
        <end position="77"/>
    </location>
</feature>
<gene>
    <name evidence="2" type="ORF">IG616_10590</name>
</gene>
<dbReference type="RefSeq" id="WP_192148135.1">
    <property type="nucleotide sequence ID" value="NZ_JACYXI010000006.1"/>
</dbReference>
<evidence type="ECO:0000256" key="1">
    <source>
        <dbReference type="SAM" id="Phobius"/>
    </source>
</evidence>